<name>A0A0B7MRZ6_9FUNG</name>
<organism evidence="1 2">
    <name type="scientific">Parasitella parasitica</name>
    <dbReference type="NCBI Taxonomy" id="35722"/>
    <lineage>
        <taxon>Eukaryota</taxon>
        <taxon>Fungi</taxon>
        <taxon>Fungi incertae sedis</taxon>
        <taxon>Mucoromycota</taxon>
        <taxon>Mucoromycotina</taxon>
        <taxon>Mucoromycetes</taxon>
        <taxon>Mucorales</taxon>
        <taxon>Mucorineae</taxon>
        <taxon>Mucoraceae</taxon>
        <taxon>Parasitella</taxon>
    </lineage>
</organism>
<reference evidence="1 2" key="1">
    <citation type="submission" date="2014-09" db="EMBL/GenBank/DDBJ databases">
        <authorList>
            <person name="Ellenberger Sabrina"/>
        </authorList>
    </citation>
    <scope>NUCLEOTIDE SEQUENCE [LARGE SCALE GENOMIC DNA]</scope>
    <source>
        <strain evidence="1 2">CBS 412.66</strain>
    </source>
</reference>
<gene>
    <name evidence="1" type="primary">PARPA_01141.1 scaffold 1359</name>
</gene>
<accession>A0A0B7MRZ6</accession>
<keyword evidence="2" id="KW-1185">Reference proteome</keyword>
<proteinExistence type="predicted"/>
<evidence type="ECO:0000313" key="2">
    <source>
        <dbReference type="Proteomes" id="UP000054107"/>
    </source>
</evidence>
<protein>
    <submittedName>
        <fullName evidence="1">Uncharacterized protein</fullName>
    </submittedName>
</protein>
<evidence type="ECO:0000313" key="1">
    <source>
        <dbReference type="EMBL" id="CEP07832.1"/>
    </source>
</evidence>
<dbReference type="AlphaFoldDB" id="A0A0B7MRZ6"/>
<dbReference type="EMBL" id="LN719426">
    <property type="protein sequence ID" value="CEP07832.1"/>
    <property type="molecule type" value="Genomic_DNA"/>
</dbReference>
<sequence>MDSAKQMNALQWRWLHPLLPHPPDPAAPPTKTSLPYLRLILNFYLASASYPIYHSCSLLSPACQPLHPSTTFCMSSMVLSASLDLPSTHCIPPTFCPPQAMASRCPAVLKPTVEISITLVFDIDTVFSWDLNVMKYRDLECN</sequence>
<dbReference type="Proteomes" id="UP000054107">
    <property type="component" value="Unassembled WGS sequence"/>
</dbReference>